<dbReference type="GO" id="GO:0019290">
    <property type="term" value="P:siderophore biosynthetic process"/>
    <property type="evidence" value="ECO:0007669"/>
    <property type="project" value="InterPro"/>
</dbReference>
<dbReference type="Gene3D" id="3.40.630.30">
    <property type="match status" value="1"/>
</dbReference>
<dbReference type="AlphaFoldDB" id="A0A9X3UJU7"/>
<dbReference type="SUPFAM" id="SSF55729">
    <property type="entry name" value="Acyl-CoA N-acyltransferases (Nat)"/>
    <property type="match status" value="1"/>
</dbReference>
<sequence>MITLLTVNPAIHRNMIAAWMESDHVSKWWGDPARGLEHFDAAGPGNHAMIARDDTPIGYVRWGTIDAEAVASVGLKGIPADTIDVDIFIGTADETSRGAGSAALDAVFSRLQDETDAPLVCLSSSVENKRAHAAFRKAGCKVFADYDDPTYGPCHVFIRHLR</sequence>
<evidence type="ECO:0000259" key="2">
    <source>
        <dbReference type="SMART" id="SM01006"/>
    </source>
</evidence>
<dbReference type="InterPro" id="IPR019432">
    <property type="entry name" value="Acyltransferase_MbtK/IucB-like"/>
</dbReference>
<evidence type="ECO:0000313" key="4">
    <source>
        <dbReference type="Proteomes" id="UP001151234"/>
    </source>
</evidence>
<name>A0A9X3UJU7_9HYPH</name>
<keyword evidence="3" id="KW-0808">Transferase</keyword>
<protein>
    <submittedName>
        <fullName evidence="3">GNAT family N-acetyltransferase</fullName>
        <ecNumber evidence="3">2.3.1.-</ecNumber>
    </submittedName>
</protein>
<gene>
    <name evidence="3" type="ORF">OQ273_15235</name>
</gene>
<dbReference type="GO" id="GO:0016746">
    <property type="term" value="F:acyltransferase activity"/>
    <property type="evidence" value="ECO:0007669"/>
    <property type="project" value="UniProtKB-KW"/>
</dbReference>
<dbReference type="Proteomes" id="UP001151234">
    <property type="component" value="Unassembled WGS sequence"/>
</dbReference>
<dbReference type="InterPro" id="IPR016181">
    <property type="entry name" value="Acyl_CoA_acyltransferase"/>
</dbReference>
<comment type="caution">
    <text evidence="3">The sequence shown here is derived from an EMBL/GenBank/DDBJ whole genome shotgun (WGS) entry which is preliminary data.</text>
</comment>
<evidence type="ECO:0000256" key="1">
    <source>
        <dbReference type="ARBA" id="ARBA00004924"/>
    </source>
</evidence>
<dbReference type="Pfam" id="PF13523">
    <property type="entry name" value="Acetyltransf_8"/>
    <property type="match status" value="1"/>
</dbReference>
<reference evidence="3" key="1">
    <citation type="submission" date="2022-11" db="EMBL/GenBank/DDBJ databases">
        <title>Draft genome sequence of Hoeflea poritis E7-10 and Hoeflea prorocentri PM5-8, separated from scleractinian coral Porites lutea and marine dinoflagellate.</title>
        <authorList>
            <person name="Zhang G."/>
            <person name="Wei Q."/>
            <person name="Cai L."/>
        </authorList>
    </citation>
    <scope>NUCLEOTIDE SEQUENCE</scope>
    <source>
        <strain evidence="3">PM5-8</strain>
    </source>
</reference>
<comment type="pathway">
    <text evidence="1">Siderophore biosynthesis.</text>
</comment>
<organism evidence="3 4">
    <name type="scientific">Hoeflea prorocentri</name>
    <dbReference type="NCBI Taxonomy" id="1922333"/>
    <lineage>
        <taxon>Bacteria</taxon>
        <taxon>Pseudomonadati</taxon>
        <taxon>Pseudomonadota</taxon>
        <taxon>Alphaproteobacteria</taxon>
        <taxon>Hyphomicrobiales</taxon>
        <taxon>Rhizobiaceae</taxon>
        <taxon>Hoeflea</taxon>
    </lineage>
</organism>
<dbReference type="SMART" id="SM01006">
    <property type="entry name" value="AlcB"/>
    <property type="match status" value="1"/>
</dbReference>
<dbReference type="EMBL" id="JAPJZI010000001">
    <property type="protein sequence ID" value="MDA5399935.1"/>
    <property type="molecule type" value="Genomic_DNA"/>
</dbReference>
<feature type="domain" description="Acyltransferase MbtK/IucB-like conserved" evidence="2">
    <location>
        <begin position="5"/>
        <end position="49"/>
    </location>
</feature>
<evidence type="ECO:0000313" key="3">
    <source>
        <dbReference type="EMBL" id="MDA5399935.1"/>
    </source>
</evidence>
<dbReference type="EC" id="2.3.1.-" evidence="3"/>
<accession>A0A9X3UJU7</accession>
<dbReference type="RefSeq" id="WP_267991348.1">
    <property type="nucleotide sequence ID" value="NZ_JAPJZI010000001.1"/>
</dbReference>
<proteinExistence type="predicted"/>
<keyword evidence="3" id="KW-0012">Acyltransferase</keyword>
<keyword evidence="4" id="KW-1185">Reference proteome</keyword>